<reference evidence="2 3" key="1">
    <citation type="journal article" date="2020" name="IScience">
        <title>Genome Sequencing of the Endangered Kingdonia uniflora (Circaeasteraceae, Ranunculales) Reveals Potential Mechanisms of Evolutionary Specialization.</title>
        <authorList>
            <person name="Sun Y."/>
            <person name="Deng T."/>
            <person name="Zhang A."/>
            <person name="Moore M.J."/>
            <person name="Landis J.B."/>
            <person name="Lin N."/>
            <person name="Zhang H."/>
            <person name="Zhang X."/>
            <person name="Huang J."/>
            <person name="Zhang X."/>
            <person name="Sun H."/>
            <person name="Wang H."/>
        </authorList>
    </citation>
    <scope>NUCLEOTIDE SEQUENCE [LARGE SCALE GENOMIC DNA]</scope>
    <source>
        <strain evidence="2">TB1705</strain>
        <tissue evidence="2">Leaf</tissue>
    </source>
</reference>
<dbReference type="Proteomes" id="UP000541444">
    <property type="component" value="Unassembled WGS sequence"/>
</dbReference>
<protein>
    <submittedName>
        <fullName evidence="2">Uncharacterized protein</fullName>
    </submittedName>
</protein>
<proteinExistence type="predicted"/>
<evidence type="ECO:0000313" key="2">
    <source>
        <dbReference type="EMBL" id="KAF6164856.1"/>
    </source>
</evidence>
<comment type="caution">
    <text evidence="2">The sequence shown here is derived from an EMBL/GenBank/DDBJ whole genome shotgun (WGS) entry which is preliminary data.</text>
</comment>
<name>A0A7J7NCG2_9MAGN</name>
<dbReference type="AlphaFoldDB" id="A0A7J7NCG2"/>
<organism evidence="2 3">
    <name type="scientific">Kingdonia uniflora</name>
    <dbReference type="NCBI Taxonomy" id="39325"/>
    <lineage>
        <taxon>Eukaryota</taxon>
        <taxon>Viridiplantae</taxon>
        <taxon>Streptophyta</taxon>
        <taxon>Embryophyta</taxon>
        <taxon>Tracheophyta</taxon>
        <taxon>Spermatophyta</taxon>
        <taxon>Magnoliopsida</taxon>
        <taxon>Ranunculales</taxon>
        <taxon>Circaeasteraceae</taxon>
        <taxon>Kingdonia</taxon>
    </lineage>
</organism>
<evidence type="ECO:0000256" key="1">
    <source>
        <dbReference type="SAM" id="MobiDB-lite"/>
    </source>
</evidence>
<evidence type="ECO:0000313" key="3">
    <source>
        <dbReference type="Proteomes" id="UP000541444"/>
    </source>
</evidence>
<sequence>MVLISITLKRTWFESTELYYEFNGFPQILGIELLYMTCGGEWVWGAKCQAHTILAAQNVASVSPPFSGEESSRQSGRIATLSWRDQKLFQRVVIKTLKETSKKEEETEGNEKDEMEETDAEMETTSEMKGAKQEEERSTEQDISFFTKEMEDLDKLLDRNQENGDVC</sequence>
<feature type="compositionally biased region" description="Basic and acidic residues" evidence="1">
    <location>
        <begin position="100"/>
        <end position="112"/>
    </location>
</feature>
<feature type="compositionally biased region" description="Acidic residues" evidence="1">
    <location>
        <begin position="113"/>
        <end position="124"/>
    </location>
</feature>
<feature type="region of interest" description="Disordered" evidence="1">
    <location>
        <begin position="100"/>
        <end position="149"/>
    </location>
</feature>
<dbReference type="EMBL" id="JACGCM010000882">
    <property type="protein sequence ID" value="KAF6164856.1"/>
    <property type="molecule type" value="Genomic_DNA"/>
</dbReference>
<accession>A0A7J7NCG2</accession>
<dbReference type="OrthoDB" id="1401014at2759"/>
<keyword evidence="3" id="KW-1185">Reference proteome</keyword>
<feature type="compositionally biased region" description="Basic and acidic residues" evidence="1">
    <location>
        <begin position="129"/>
        <end position="140"/>
    </location>
</feature>
<gene>
    <name evidence="2" type="ORF">GIB67_017059</name>
</gene>